<dbReference type="SUPFAM" id="SSF54060">
    <property type="entry name" value="His-Me finger endonucleases"/>
    <property type="match status" value="1"/>
</dbReference>
<dbReference type="InterPro" id="IPR044929">
    <property type="entry name" value="DNA/RNA_non-sp_Endonuclease_sf"/>
</dbReference>
<dbReference type="STRING" id="543379.A0A232EVL2"/>
<dbReference type="Proteomes" id="UP000215335">
    <property type="component" value="Unassembled WGS sequence"/>
</dbReference>
<dbReference type="Pfam" id="PF01223">
    <property type="entry name" value="Endonuclease_NS"/>
    <property type="match status" value="1"/>
</dbReference>
<evidence type="ECO:0000256" key="1">
    <source>
        <dbReference type="ARBA" id="ARBA00010052"/>
    </source>
</evidence>
<gene>
    <name evidence="5" type="ORF">TSAR_013412</name>
</gene>
<evidence type="ECO:0000313" key="6">
    <source>
        <dbReference type="Proteomes" id="UP000215335"/>
    </source>
</evidence>
<evidence type="ECO:0000256" key="2">
    <source>
        <dbReference type="ARBA" id="ARBA00022722"/>
    </source>
</evidence>
<keyword evidence="3" id="KW-0255">Endonuclease</keyword>
<reference evidence="5 6" key="1">
    <citation type="journal article" date="2017" name="Curr. Biol.">
        <title>The Evolution of Venom by Co-option of Single-Copy Genes.</title>
        <authorList>
            <person name="Martinson E.O."/>
            <person name="Mrinalini"/>
            <person name="Kelkar Y.D."/>
            <person name="Chang C.H."/>
            <person name="Werren J.H."/>
        </authorList>
    </citation>
    <scope>NUCLEOTIDE SEQUENCE [LARGE SCALE GENOMIC DNA]</scope>
    <source>
        <strain evidence="5 6">Alberta</strain>
        <tissue evidence="5">Whole body</tissue>
    </source>
</reference>
<dbReference type="AlphaFoldDB" id="A0A232EVL2"/>
<dbReference type="GO" id="GO:0006309">
    <property type="term" value="P:apoptotic DNA fragmentation"/>
    <property type="evidence" value="ECO:0007669"/>
    <property type="project" value="TreeGrafter"/>
</dbReference>
<dbReference type="GO" id="GO:0005743">
    <property type="term" value="C:mitochondrial inner membrane"/>
    <property type="evidence" value="ECO:0007669"/>
    <property type="project" value="TreeGrafter"/>
</dbReference>
<comment type="similarity">
    <text evidence="1">Belongs to the DNA/RNA non-specific endonuclease family.</text>
</comment>
<keyword evidence="2" id="KW-0540">Nuclease</keyword>
<dbReference type="PANTHER" id="PTHR13966">
    <property type="entry name" value="ENDONUCLEASE RELATED"/>
    <property type="match status" value="1"/>
</dbReference>
<evidence type="ECO:0000259" key="4">
    <source>
        <dbReference type="Pfam" id="PF01223"/>
    </source>
</evidence>
<organism evidence="5 6">
    <name type="scientific">Trichomalopsis sarcophagae</name>
    <dbReference type="NCBI Taxonomy" id="543379"/>
    <lineage>
        <taxon>Eukaryota</taxon>
        <taxon>Metazoa</taxon>
        <taxon>Ecdysozoa</taxon>
        <taxon>Arthropoda</taxon>
        <taxon>Hexapoda</taxon>
        <taxon>Insecta</taxon>
        <taxon>Pterygota</taxon>
        <taxon>Neoptera</taxon>
        <taxon>Endopterygota</taxon>
        <taxon>Hymenoptera</taxon>
        <taxon>Apocrita</taxon>
        <taxon>Proctotrupomorpha</taxon>
        <taxon>Chalcidoidea</taxon>
        <taxon>Pteromalidae</taxon>
        <taxon>Pteromalinae</taxon>
        <taxon>Trichomalopsis</taxon>
    </lineage>
</organism>
<dbReference type="InterPro" id="IPR001604">
    <property type="entry name" value="Endo_G_ENPP1-like_dom"/>
</dbReference>
<dbReference type="OrthoDB" id="8194122at2759"/>
<comment type="caution">
    <text evidence="5">The sequence shown here is derived from an EMBL/GenBank/DDBJ whole genome shotgun (WGS) entry which is preliminary data.</text>
</comment>
<keyword evidence="3" id="KW-0378">Hydrolase</keyword>
<feature type="domain" description="DNA/RNA non-specific endonuclease/pyrophosphatase/phosphodiesterase" evidence="4">
    <location>
        <begin position="212"/>
        <end position="414"/>
    </location>
</feature>
<protein>
    <recommendedName>
        <fullName evidence="4">DNA/RNA non-specific endonuclease/pyrophosphatase/phosphodiesterase domain-containing protein</fullName>
    </recommendedName>
</protein>
<dbReference type="GO" id="GO:0004521">
    <property type="term" value="F:RNA endonuclease activity"/>
    <property type="evidence" value="ECO:0007669"/>
    <property type="project" value="TreeGrafter"/>
</dbReference>
<dbReference type="GO" id="GO:0003676">
    <property type="term" value="F:nucleic acid binding"/>
    <property type="evidence" value="ECO:0007669"/>
    <property type="project" value="InterPro"/>
</dbReference>
<evidence type="ECO:0000256" key="3">
    <source>
        <dbReference type="ARBA" id="ARBA00022759"/>
    </source>
</evidence>
<name>A0A232EVL2_9HYME</name>
<dbReference type="Gene3D" id="3.40.570.10">
    <property type="entry name" value="Extracellular Endonuclease, subunit A"/>
    <property type="match status" value="1"/>
</dbReference>
<keyword evidence="6" id="KW-1185">Reference proteome</keyword>
<dbReference type="GO" id="GO:0000014">
    <property type="term" value="F:single-stranded DNA endodeoxyribonuclease activity"/>
    <property type="evidence" value="ECO:0007669"/>
    <property type="project" value="TreeGrafter"/>
</dbReference>
<dbReference type="GO" id="GO:0046872">
    <property type="term" value="F:metal ion binding"/>
    <property type="evidence" value="ECO:0007669"/>
    <property type="project" value="InterPro"/>
</dbReference>
<accession>A0A232EVL2</accession>
<proteinExistence type="inferred from homology"/>
<dbReference type="EMBL" id="NNAY01001992">
    <property type="protein sequence ID" value="OXU22365.1"/>
    <property type="molecule type" value="Genomic_DNA"/>
</dbReference>
<evidence type="ECO:0000313" key="5">
    <source>
        <dbReference type="EMBL" id="OXU22365.1"/>
    </source>
</evidence>
<dbReference type="InterPro" id="IPR040255">
    <property type="entry name" value="Non-specific_endonuclease"/>
</dbReference>
<sequence>MRLKYWHSILVHNKACIICIFVFLIKYSESTCTIEFTPNARDGNDVFNIFSGTGPLLYIYNSEHKPEFRHPMIDRDKLCLYFSSDDKKQPDVRLHLGCARPGQHLRTGSSTNFITESTSSTAYAAYKRDLERFVSAPWSSITSITCLTRPVPAVRFFQDNQKDWLVYTAGFPINAILFLPVYRLLKPSHKHHFIGHVKIVSTINYRPTFIESYEYKNSHFNDHNINYSQCYDRELQIKRFKNVMGNAEKPYFSGGNYLDRGHLINKNDLFYGPEQMSIFYNENTFPVWYSVNKGNWDLVNEIVRNFAEEIVSDIEVYTYPFGDFQVKKDIPHLCSFQNLKIRIPLLLIKIVYWSKNPTEEMAFITANDPLMTEEKMTRLMESGGKTLCRKRRDCHVEYPQFLDAKKGLTYCCALVDIDIALNSYN</sequence>
<dbReference type="PANTHER" id="PTHR13966:SF17">
    <property type="entry name" value="ENDONUCLEASE-RELATED"/>
    <property type="match status" value="1"/>
</dbReference>
<dbReference type="InterPro" id="IPR044925">
    <property type="entry name" value="His-Me_finger_sf"/>
</dbReference>
<dbReference type="GO" id="GO:0005634">
    <property type="term" value="C:nucleus"/>
    <property type="evidence" value="ECO:0007669"/>
    <property type="project" value="TreeGrafter"/>
</dbReference>